<keyword evidence="5" id="KW-0862">Zinc</keyword>
<dbReference type="InterPro" id="IPR006612">
    <property type="entry name" value="THAP_Znf"/>
</dbReference>
<evidence type="ECO:0000256" key="13">
    <source>
        <dbReference type="SAM" id="Coils"/>
    </source>
</evidence>
<organism evidence="16 17">
    <name type="scientific">Rhipicephalus microplus</name>
    <name type="common">Cattle tick</name>
    <name type="synonym">Boophilus microplus</name>
    <dbReference type="NCBI Taxonomy" id="6941"/>
    <lineage>
        <taxon>Eukaryota</taxon>
        <taxon>Metazoa</taxon>
        <taxon>Ecdysozoa</taxon>
        <taxon>Arthropoda</taxon>
        <taxon>Chelicerata</taxon>
        <taxon>Arachnida</taxon>
        <taxon>Acari</taxon>
        <taxon>Parasitiformes</taxon>
        <taxon>Ixodida</taxon>
        <taxon>Ixodoidea</taxon>
        <taxon>Ixodidae</taxon>
        <taxon>Rhipicephalinae</taxon>
        <taxon>Rhipicephalus</taxon>
        <taxon>Boophilus</taxon>
    </lineage>
</organism>
<dbReference type="AlphaFoldDB" id="A0A9J6DKY7"/>
<evidence type="ECO:0000313" key="16">
    <source>
        <dbReference type="EMBL" id="KAH8022504.1"/>
    </source>
</evidence>
<evidence type="ECO:0000256" key="8">
    <source>
        <dbReference type="ARBA" id="ARBA00023125"/>
    </source>
</evidence>
<keyword evidence="6" id="KW-0805">Transcription regulation</keyword>
<keyword evidence="7 13" id="KW-0175">Coiled coil</keyword>
<dbReference type="GO" id="GO:0005654">
    <property type="term" value="C:nucleoplasm"/>
    <property type="evidence" value="ECO:0007669"/>
    <property type="project" value="UniProtKB-SubCell"/>
</dbReference>
<dbReference type="Proteomes" id="UP000821866">
    <property type="component" value="Chromosome 7"/>
</dbReference>
<dbReference type="InterPro" id="IPR048366">
    <property type="entry name" value="TNP-like_GBD"/>
</dbReference>
<accession>A0A9J6DKY7</accession>
<evidence type="ECO:0000256" key="10">
    <source>
        <dbReference type="ARBA" id="ARBA00023242"/>
    </source>
</evidence>
<dbReference type="InterPro" id="IPR048365">
    <property type="entry name" value="TNP-like_RNaseH_N"/>
</dbReference>
<sequence>MPRCFVTGCKSGYDSANSAAEKRHFFKPPNETSRLQEWQHAIPRSDRELTSSCVVCDLHFQEADLVKNFVHNIRGDVVVIPRDKWSLKDDAVPRLFPNCPKYLSKPLRKRKAPAVRSPLQPKRRNVQDDAEQENTAPNTFDYGERDGSVSGSVTLDSTQSLFEELSTMAQERRRLQGWSTELVDSVVVLYKLEVENSVPRVGKAVTLSSDLCLSVSANGRLVPSTVYTGCSHLEVKSLNDLTCLLSYVEKLKPCQGFPAKLYPQISSSSVASKEGETWRRKTCTTLSLDATCTECKTLGRLFLMRTKNSQVRKPRPKSKCMKTLRRKVIRATLKRERLSKELASMKKQLCNVTEAKIESVLHVLPAKQQLAFKTAVMAAKAKMKNGRRYDDEWLMTCLLLQISSPKAYTLISDMQLLPLPTKARLRQIISGIPCKYGYNEVALSTIKAHFQGKSHIRRCGVLLLDEIKLKQSVAFNKASCKMDGFVDYGDVTSTATDKLADHGLVLMFVPLFEDWVQPIASFATKGAAPGKVLSELVLSAVLELHKSNASVLAIISDGAGNNRSMWTQLGISGKLDSSCHHIEHPWEPSQRIYFICDVPHIIKCIRNHLKKHTYGLARDHKINFGHYVTLFDTEKDKHLRVVPKLTRAHVAPDNLQKMSVRLATQLFSRSTAAGIKLYREAKVPGMEDSEGTETFTRMVNDLFDALNIKLPSRGVRRHSKEIQILKDFLEMLNTTERNAVKENLKLFASQQTTESLRVTLLSTIDVIAFLLAQGANYVLTAKLNQDPLERHFGLARSFGGDESHPMVVNFSQIFRLLSLYTPVKTALRGSVQGTPCSVLVSVTDTLKITKDAHQEEKVRLHDIVEAKMMEITTASADTSEQGPSDHAYFKGEVEDSVVYYLCGYVIHKFTKHATCHLCIEDISCATPVLASDSYLTDYRSFKQGSLKHPTQKMLTFLK</sequence>
<evidence type="ECO:0000313" key="17">
    <source>
        <dbReference type="Proteomes" id="UP000821866"/>
    </source>
</evidence>
<keyword evidence="11" id="KW-0131">Cell cycle</keyword>
<proteinExistence type="inferred from homology"/>
<dbReference type="GO" id="GO:0008270">
    <property type="term" value="F:zinc ion binding"/>
    <property type="evidence" value="ECO:0007669"/>
    <property type="project" value="UniProtKB-KW"/>
</dbReference>
<comment type="caution">
    <text evidence="16">The sequence shown here is derived from an EMBL/GenBank/DDBJ whole genome shotgun (WGS) entry which is preliminary data.</text>
</comment>
<keyword evidence="17" id="KW-1185">Reference proteome</keyword>
<evidence type="ECO:0000256" key="5">
    <source>
        <dbReference type="ARBA" id="ARBA00022833"/>
    </source>
</evidence>
<dbReference type="Pfam" id="PF21788">
    <property type="entry name" value="TNP-like_GBD"/>
    <property type="match status" value="1"/>
</dbReference>
<keyword evidence="8 12" id="KW-0238">DNA-binding</keyword>
<dbReference type="GO" id="GO:0043565">
    <property type="term" value="F:sequence-specific DNA binding"/>
    <property type="evidence" value="ECO:0007669"/>
    <property type="project" value="InterPro"/>
</dbReference>
<dbReference type="SUPFAM" id="SSF57716">
    <property type="entry name" value="Glucocorticoid receptor-like (DNA-binding domain)"/>
    <property type="match status" value="1"/>
</dbReference>
<evidence type="ECO:0000256" key="9">
    <source>
        <dbReference type="ARBA" id="ARBA00023163"/>
    </source>
</evidence>
<evidence type="ECO:0000256" key="14">
    <source>
        <dbReference type="SAM" id="MobiDB-lite"/>
    </source>
</evidence>
<reference evidence="16" key="2">
    <citation type="submission" date="2021-09" db="EMBL/GenBank/DDBJ databases">
        <authorList>
            <person name="Jia N."/>
            <person name="Wang J."/>
            <person name="Shi W."/>
            <person name="Du L."/>
            <person name="Sun Y."/>
            <person name="Zhan W."/>
            <person name="Jiang J."/>
            <person name="Wang Q."/>
            <person name="Zhang B."/>
            <person name="Ji P."/>
            <person name="Sakyi L.B."/>
            <person name="Cui X."/>
            <person name="Yuan T."/>
            <person name="Jiang B."/>
            <person name="Yang W."/>
            <person name="Lam T.T.-Y."/>
            <person name="Chang Q."/>
            <person name="Ding S."/>
            <person name="Wang X."/>
            <person name="Zhu J."/>
            <person name="Ruan X."/>
            <person name="Zhao L."/>
            <person name="Wei J."/>
            <person name="Que T."/>
            <person name="Du C."/>
            <person name="Cheng J."/>
            <person name="Dai P."/>
            <person name="Han X."/>
            <person name="Huang E."/>
            <person name="Gao Y."/>
            <person name="Liu J."/>
            <person name="Shao H."/>
            <person name="Ye R."/>
            <person name="Li L."/>
            <person name="Wei W."/>
            <person name="Wang X."/>
            <person name="Wang C."/>
            <person name="Huo Q."/>
            <person name="Li W."/>
            <person name="Guo W."/>
            <person name="Chen H."/>
            <person name="Chen S."/>
            <person name="Zhou L."/>
            <person name="Zhou L."/>
            <person name="Ni X."/>
            <person name="Tian J."/>
            <person name="Zhou Y."/>
            <person name="Sheng Y."/>
            <person name="Liu T."/>
            <person name="Pan Y."/>
            <person name="Xia L."/>
            <person name="Li J."/>
            <person name="Zhao F."/>
            <person name="Cao W."/>
        </authorList>
    </citation>
    <scope>NUCLEOTIDE SEQUENCE</scope>
    <source>
        <strain evidence="16">Rmic-2018</strain>
        <tissue evidence="16">Larvae</tissue>
    </source>
</reference>
<reference evidence="16" key="1">
    <citation type="journal article" date="2020" name="Cell">
        <title>Large-Scale Comparative Analyses of Tick Genomes Elucidate Their Genetic Diversity and Vector Capacities.</title>
        <authorList>
            <consortium name="Tick Genome and Microbiome Consortium (TIGMIC)"/>
            <person name="Jia N."/>
            <person name="Wang J."/>
            <person name="Shi W."/>
            <person name="Du L."/>
            <person name="Sun Y."/>
            <person name="Zhan W."/>
            <person name="Jiang J.F."/>
            <person name="Wang Q."/>
            <person name="Zhang B."/>
            <person name="Ji P."/>
            <person name="Bell-Sakyi L."/>
            <person name="Cui X.M."/>
            <person name="Yuan T.T."/>
            <person name="Jiang B.G."/>
            <person name="Yang W.F."/>
            <person name="Lam T.T."/>
            <person name="Chang Q.C."/>
            <person name="Ding S.J."/>
            <person name="Wang X.J."/>
            <person name="Zhu J.G."/>
            <person name="Ruan X.D."/>
            <person name="Zhao L."/>
            <person name="Wei J.T."/>
            <person name="Ye R.Z."/>
            <person name="Que T.C."/>
            <person name="Du C.H."/>
            <person name="Zhou Y.H."/>
            <person name="Cheng J.X."/>
            <person name="Dai P.F."/>
            <person name="Guo W.B."/>
            <person name="Han X.H."/>
            <person name="Huang E.J."/>
            <person name="Li L.F."/>
            <person name="Wei W."/>
            <person name="Gao Y.C."/>
            <person name="Liu J.Z."/>
            <person name="Shao H.Z."/>
            <person name="Wang X."/>
            <person name="Wang C.C."/>
            <person name="Yang T.C."/>
            <person name="Huo Q.B."/>
            <person name="Li W."/>
            <person name="Chen H.Y."/>
            <person name="Chen S.E."/>
            <person name="Zhou L.G."/>
            <person name="Ni X.B."/>
            <person name="Tian J.H."/>
            <person name="Sheng Y."/>
            <person name="Liu T."/>
            <person name="Pan Y.S."/>
            <person name="Xia L.Y."/>
            <person name="Li J."/>
            <person name="Zhao F."/>
            <person name="Cao W.C."/>
        </authorList>
    </citation>
    <scope>NUCLEOTIDE SEQUENCE</scope>
    <source>
        <strain evidence="16">Rmic-2018</strain>
    </source>
</reference>
<evidence type="ECO:0000256" key="6">
    <source>
        <dbReference type="ARBA" id="ARBA00023015"/>
    </source>
</evidence>
<keyword evidence="10" id="KW-0539">Nucleus</keyword>
<feature type="region of interest" description="Disordered" evidence="14">
    <location>
        <begin position="107"/>
        <end position="144"/>
    </location>
</feature>
<protein>
    <recommendedName>
        <fullName evidence="15">THAP-type domain-containing protein</fullName>
    </recommendedName>
</protein>
<dbReference type="Pfam" id="PF05485">
    <property type="entry name" value="THAP"/>
    <property type="match status" value="1"/>
</dbReference>
<dbReference type="VEuPathDB" id="VectorBase:LOC119168265"/>
<evidence type="ECO:0000256" key="2">
    <source>
        <dbReference type="ARBA" id="ARBA00006177"/>
    </source>
</evidence>
<gene>
    <name evidence="16" type="ORF">HPB51_025067</name>
</gene>
<name>A0A9J6DKY7_RHIMP</name>
<keyword evidence="9" id="KW-0804">Transcription</keyword>
<dbReference type="PROSITE" id="PS50950">
    <property type="entry name" value="ZF_THAP"/>
    <property type="match status" value="1"/>
</dbReference>
<evidence type="ECO:0000256" key="1">
    <source>
        <dbReference type="ARBA" id="ARBA00004642"/>
    </source>
</evidence>
<comment type="subcellular location">
    <subcellularLocation>
        <location evidence="1">Nucleus</location>
        <location evidence="1">Nucleoplasm</location>
    </subcellularLocation>
</comment>
<evidence type="ECO:0000256" key="4">
    <source>
        <dbReference type="ARBA" id="ARBA00022771"/>
    </source>
</evidence>
<evidence type="ECO:0000256" key="3">
    <source>
        <dbReference type="ARBA" id="ARBA00022723"/>
    </source>
</evidence>
<dbReference type="SMART" id="SM00980">
    <property type="entry name" value="THAP"/>
    <property type="match status" value="1"/>
</dbReference>
<dbReference type="InterPro" id="IPR026516">
    <property type="entry name" value="THAP1/10"/>
</dbReference>
<comment type="similarity">
    <text evidence="2">Belongs to the THAP1 family.</text>
</comment>
<keyword evidence="3" id="KW-0479">Metal-binding</keyword>
<evidence type="ECO:0000256" key="11">
    <source>
        <dbReference type="ARBA" id="ARBA00023306"/>
    </source>
</evidence>
<dbReference type="PANTHER" id="PTHR46600">
    <property type="entry name" value="THAP DOMAIN-CONTAINING"/>
    <property type="match status" value="1"/>
</dbReference>
<evidence type="ECO:0000259" key="15">
    <source>
        <dbReference type="PROSITE" id="PS50950"/>
    </source>
</evidence>
<evidence type="ECO:0000256" key="7">
    <source>
        <dbReference type="ARBA" id="ARBA00023054"/>
    </source>
</evidence>
<dbReference type="PANTHER" id="PTHR46600:SF1">
    <property type="entry name" value="THAP DOMAIN-CONTAINING PROTEIN 1"/>
    <property type="match status" value="1"/>
</dbReference>
<feature type="domain" description="THAP-type" evidence="15">
    <location>
        <begin position="1"/>
        <end position="96"/>
    </location>
</feature>
<dbReference type="Pfam" id="PF21787">
    <property type="entry name" value="TNP-like_RNaseH_N"/>
    <property type="match status" value="1"/>
</dbReference>
<keyword evidence="4 12" id="KW-0863">Zinc-finger</keyword>
<feature type="coiled-coil region" evidence="13">
    <location>
        <begin position="321"/>
        <end position="348"/>
    </location>
</feature>
<dbReference type="EMBL" id="JABSTU010000009">
    <property type="protein sequence ID" value="KAH8022504.1"/>
    <property type="molecule type" value="Genomic_DNA"/>
</dbReference>
<evidence type="ECO:0000256" key="12">
    <source>
        <dbReference type="PROSITE-ProRule" id="PRU00309"/>
    </source>
</evidence>